<dbReference type="Pfam" id="PF25673">
    <property type="entry name" value="Terminase_7"/>
    <property type="match status" value="1"/>
</dbReference>
<gene>
    <name evidence="2" type="ORF">GS441_20225</name>
</gene>
<proteinExistence type="predicted"/>
<evidence type="ECO:0000313" key="2">
    <source>
        <dbReference type="EMBL" id="MBM4567657.1"/>
    </source>
</evidence>
<comment type="caution">
    <text evidence="2">The sequence shown here is derived from an EMBL/GenBank/DDBJ whole genome shotgun (WGS) entry which is preliminary data.</text>
</comment>
<evidence type="ECO:0000256" key="1">
    <source>
        <dbReference type="SAM" id="MobiDB-lite"/>
    </source>
</evidence>
<feature type="region of interest" description="Disordered" evidence="1">
    <location>
        <begin position="1"/>
        <end position="22"/>
    </location>
</feature>
<feature type="region of interest" description="Disordered" evidence="1">
    <location>
        <begin position="128"/>
        <end position="151"/>
    </location>
</feature>
<protein>
    <recommendedName>
        <fullName evidence="4">Terminase small subunit</fullName>
    </recommendedName>
</protein>
<feature type="compositionally biased region" description="Basic and acidic residues" evidence="1">
    <location>
        <begin position="141"/>
        <end position="151"/>
    </location>
</feature>
<sequence length="151" mass="16883">MAGRGPAPKDPSKRARRNADPNALRVIAAEPVEQPDLPTFEVEKDGNLTEFVWPARTVEWWRMWRESPLAAEFTSTDWSELMDTALLHAKFWSGNAGVASELRLRVAKFGATPEDRARLRIQFAAADEADEKRTRPAGGSSRDRRGPLKAV</sequence>
<dbReference type="AlphaFoldDB" id="A0A9Q2PL76"/>
<evidence type="ECO:0000313" key="3">
    <source>
        <dbReference type="Proteomes" id="UP000808906"/>
    </source>
</evidence>
<accession>A0A9Q2PL76</accession>
<organism evidence="2 3">
    <name type="scientific">Rhodococcus hoagii</name>
    <name type="common">Corynebacterium equii</name>
    <dbReference type="NCBI Taxonomy" id="43767"/>
    <lineage>
        <taxon>Bacteria</taxon>
        <taxon>Bacillati</taxon>
        <taxon>Actinomycetota</taxon>
        <taxon>Actinomycetes</taxon>
        <taxon>Mycobacteriales</taxon>
        <taxon>Nocardiaceae</taxon>
        <taxon>Prescottella</taxon>
    </lineage>
</organism>
<dbReference type="EMBL" id="WUXR01000013">
    <property type="protein sequence ID" value="MBM4567657.1"/>
    <property type="molecule type" value="Genomic_DNA"/>
</dbReference>
<name>A0A9Q2PL76_RHOHA</name>
<dbReference type="InterPro" id="IPR057972">
    <property type="entry name" value="Terminase_7"/>
</dbReference>
<dbReference type="Proteomes" id="UP000808906">
    <property type="component" value="Unassembled WGS sequence"/>
</dbReference>
<evidence type="ECO:0008006" key="4">
    <source>
        <dbReference type="Google" id="ProtNLM"/>
    </source>
</evidence>
<feature type="compositionally biased region" description="Basic and acidic residues" evidence="1">
    <location>
        <begin position="10"/>
        <end position="19"/>
    </location>
</feature>
<reference evidence="2" key="1">
    <citation type="submission" date="2019-11" db="EMBL/GenBank/DDBJ databases">
        <title>Spread of Macrolides and rifampicin resistant Rhodococcus equi in clinical isolates in the USA.</title>
        <authorList>
            <person name="Alvarez-Narvaez S."/>
            <person name="Huber L."/>
            <person name="Cohen N.D."/>
            <person name="Slovis N."/>
            <person name="Greiter M."/>
            <person name="Giguere S."/>
            <person name="Hart K."/>
        </authorList>
    </citation>
    <scope>NUCLEOTIDE SEQUENCE</scope>
    <source>
        <strain evidence="2">Lh_17</strain>
    </source>
</reference>